<dbReference type="GO" id="GO:0016491">
    <property type="term" value="F:oxidoreductase activity"/>
    <property type="evidence" value="ECO:0007669"/>
    <property type="project" value="UniProtKB-KW"/>
</dbReference>
<dbReference type="PRINTS" id="PR00409">
    <property type="entry name" value="PHDIOXRDTASE"/>
</dbReference>
<keyword evidence="7" id="KW-0274">FAD</keyword>
<dbReference type="AlphaFoldDB" id="A0A1A8Z4F9"/>
<dbReference type="Gene3D" id="3.40.50.80">
    <property type="entry name" value="Nucleotide-binding domain of ferredoxin-NADP reductase (FNR) module"/>
    <property type="match status" value="1"/>
</dbReference>
<dbReference type="Gene3D" id="2.40.30.10">
    <property type="entry name" value="Translation factors"/>
    <property type="match status" value="1"/>
</dbReference>
<dbReference type="PANTHER" id="PTHR47354:SF8">
    <property type="entry name" value="1,2-PHENYLACETYL-COA EPOXIDASE, SUBUNIT E"/>
    <property type="match status" value="1"/>
</dbReference>
<dbReference type="PROSITE" id="PS51384">
    <property type="entry name" value="FAD_FR"/>
    <property type="match status" value="1"/>
</dbReference>
<dbReference type="EMBL" id="LT594323">
    <property type="protein sequence ID" value="SBT38819.1"/>
    <property type="molecule type" value="Genomic_DNA"/>
</dbReference>
<evidence type="ECO:0000256" key="12">
    <source>
        <dbReference type="ARBA" id="ARBA00023136"/>
    </source>
</evidence>
<dbReference type="PATRIC" id="fig|261654.4.peg.697"/>
<evidence type="ECO:0000256" key="7">
    <source>
        <dbReference type="ARBA" id="ARBA00022827"/>
    </source>
</evidence>
<dbReference type="OrthoDB" id="9801223at2"/>
<name>A0A1A8Z4F9_9ACTN</name>
<sequence>MTINGVGPTTTRPGGPRAHLVLWTCLAANVLIVESLFFLGPSGKNELLSIARFVGLHAALLTMLQLVLVARIPYLDRRLGMDRLTLWHRWNGFGLLWLVVTHGLLVVLGYAALDGAPAARTLMALAGVPASLLGMLATAVIVLVAVTSVRWMRKRLPYELWHAVHILLYVALVLALLHQALETTTLAGPLPGAYWWAMWVAVGTALVYGRVVVPLWRNLRHGFRVAAVVPEAGNAVSVYVTGRRLDRLPARAGQFAIWRFFEHNFWWTANPFSLSAMPDGRTLRLTAKAVGRTSAGLRQLPVGTRVFIEGPYGAFTGAAKVRRDTLLVAGGVGITPVRALLEELGGSVTVLYRVRSEAEASLLGEVRNLARSRGARLHLLAGPTAPPISAALIANLVPDVAGRDVFVCGPPGMNMLVLKALRQLGVPRSQVHWERFGLG</sequence>
<feature type="transmembrane region" description="Helical" evidence="13">
    <location>
        <begin position="125"/>
        <end position="148"/>
    </location>
</feature>
<evidence type="ECO:0000256" key="3">
    <source>
        <dbReference type="ARBA" id="ARBA00022630"/>
    </source>
</evidence>
<evidence type="ECO:0000256" key="10">
    <source>
        <dbReference type="ARBA" id="ARBA00023004"/>
    </source>
</evidence>
<keyword evidence="5" id="KW-0001">2Fe-2S</keyword>
<dbReference type="GO" id="GO:0050660">
    <property type="term" value="F:flavin adenine dinucleotide binding"/>
    <property type="evidence" value="ECO:0007669"/>
    <property type="project" value="TreeGrafter"/>
</dbReference>
<evidence type="ECO:0000256" key="13">
    <source>
        <dbReference type="SAM" id="Phobius"/>
    </source>
</evidence>
<feature type="transmembrane region" description="Helical" evidence="13">
    <location>
        <begin position="193"/>
        <end position="213"/>
    </location>
</feature>
<dbReference type="InterPro" id="IPR017927">
    <property type="entry name" value="FAD-bd_FR_type"/>
</dbReference>
<dbReference type="InterPro" id="IPR039261">
    <property type="entry name" value="FNR_nucleotide-bd"/>
</dbReference>
<dbReference type="GO" id="GO:0051537">
    <property type="term" value="F:2 iron, 2 sulfur cluster binding"/>
    <property type="evidence" value="ECO:0007669"/>
    <property type="project" value="UniProtKB-KW"/>
</dbReference>
<keyword evidence="16" id="KW-1185">Reference proteome</keyword>
<keyword evidence="8 13" id="KW-1133">Transmembrane helix</keyword>
<evidence type="ECO:0000313" key="16">
    <source>
        <dbReference type="Proteomes" id="UP000199385"/>
    </source>
</evidence>
<protein>
    <submittedName>
        <fullName evidence="15">Predicted ferric reductase</fullName>
    </submittedName>
</protein>
<feature type="domain" description="FAD-binding FR-type" evidence="14">
    <location>
        <begin position="218"/>
        <end position="318"/>
    </location>
</feature>
<dbReference type="STRING" id="261654.GA0070611_0685"/>
<keyword evidence="3" id="KW-0285">Flavoprotein</keyword>
<evidence type="ECO:0000259" key="14">
    <source>
        <dbReference type="PROSITE" id="PS51384"/>
    </source>
</evidence>
<dbReference type="GO" id="GO:0016020">
    <property type="term" value="C:membrane"/>
    <property type="evidence" value="ECO:0007669"/>
    <property type="project" value="UniProtKB-SubCell"/>
</dbReference>
<keyword evidence="9" id="KW-0560">Oxidoreductase</keyword>
<keyword evidence="11" id="KW-0411">Iron-sulfur</keyword>
<dbReference type="InterPro" id="IPR013130">
    <property type="entry name" value="Fe3_Rdtase_TM_dom"/>
</dbReference>
<proteinExistence type="predicted"/>
<gene>
    <name evidence="15" type="ORF">GA0070611_0685</name>
</gene>
<evidence type="ECO:0000256" key="11">
    <source>
        <dbReference type="ARBA" id="ARBA00023014"/>
    </source>
</evidence>
<feature type="transmembrane region" description="Helical" evidence="13">
    <location>
        <begin position="160"/>
        <end position="181"/>
    </location>
</feature>
<feature type="transmembrane region" description="Helical" evidence="13">
    <location>
        <begin position="50"/>
        <end position="72"/>
    </location>
</feature>
<evidence type="ECO:0000256" key="4">
    <source>
        <dbReference type="ARBA" id="ARBA00022692"/>
    </source>
</evidence>
<dbReference type="GO" id="GO:0046872">
    <property type="term" value="F:metal ion binding"/>
    <property type="evidence" value="ECO:0007669"/>
    <property type="project" value="UniProtKB-KW"/>
</dbReference>
<organism evidence="15 16">
    <name type="scientific">Micromonospora auratinigra</name>
    <dbReference type="NCBI Taxonomy" id="261654"/>
    <lineage>
        <taxon>Bacteria</taxon>
        <taxon>Bacillati</taxon>
        <taxon>Actinomycetota</taxon>
        <taxon>Actinomycetes</taxon>
        <taxon>Micromonosporales</taxon>
        <taxon>Micromonosporaceae</taxon>
        <taxon>Micromonospora</taxon>
    </lineage>
</organism>
<keyword evidence="12 13" id="KW-0472">Membrane</keyword>
<reference evidence="16" key="1">
    <citation type="submission" date="2016-06" db="EMBL/GenBank/DDBJ databases">
        <authorList>
            <person name="Varghese N."/>
            <person name="Submissions Spin"/>
        </authorList>
    </citation>
    <scope>NUCLEOTIDE SEQUENCE [LARGE SCALE GENOMIC DNA]</scope>
    <source>
        <strain evidence="16">DSM 44815</strain>
    </source>
</reference>
<evidence type="ECO:0000256" key="1">
    <source>
        <dbReference type="ARBA" id="ARBA00001974"/>
    </source>
</evidence>
<dbReference type="Pfam" id="PF01794">
    <property type="entry name" value="Ferric_reduct"/>
    <property type="match status" value="1"/>
</dbReference>
<dbReference type="InterPro" id="IPR001433">
    <property type="entry name" value="OxRdtase_FAD/NAD-bd"/>
</dbReference>
<dbReference type="CDD" id="cd06198">
    <property type="entry name" value="FNR_like_3"/>
    <property type="match status" value="1"/>
</dbReference>
<evidence type="ECO:0000256" key="8">
    <source>
        <dbReference type="ARBA" id="ARBA00022989"/>
    </source>
</evidence>
<evidence type="ECO:0000256" key="6">
    <source>
        <dbReference type="ARBA" id="ARBA00022723"/>
    </source>
</evidence>
<evidence type="ECO:0000256" key="2">
    <source>
        <dbReference type="ARBA" id="ARBA00004141"/>
    </source>
</evidence>
<comment type="cofactor">
    <cofactor evidence="1">
        <name>FAD</name>
        <dbReference type="ChEBI" id="CHEBI:57692"/>
    </cofactor>
</comment>
<dbReference type="InterPro" id="IPR050415">
    <property type="entry name" value="MRET"/>
</dbReference>
<evidence type="ECO:0000313" key="15">
    <source>
        <dbReference type="EMBL" id="SBT38819.1"/>
    </source>
</evidence>
<dbReference type="Proteomes" id="UP000199385">
    <property type="component" value="Chromosome I"/>
</dbReference>
<dbReference type="SUPFAM" id="SSF63380">
    <property type="entry name" value="Riboflavin synthase domain-like"/>
    <property type="match status" value="1"/>
</dbReference>
<comment type="subcellular location">
    <subcellularLocation>
        <location evidence="2">Membrane</location>
        <topology evidence="2">Multi-pass membrane protein</topology>
    </subcellularLocation>
</comment>
<dbReference type="SUPFAM" id="SSF52343">
    <property type="entry name" value="Ferredoxin reductase-like, C-terminal NADP-linked domain"/>
    <property type="match status" value="1"/>
</dbReference>
<accession>A0A1A8Z4F9</accession>
<keyword evidence="6" id="KW-0479">Metal-binding</keyword>
<keyword evidence="10" id="KW-0408">Iron</keyword>
<evidence type="ECO:0000256" key="9">
    <source>
        <dbReference type="ARBA" id="ARBA00023002"/>
    </source>
</evidence>
<dbReference type="Pfam" id="PF00175">
    <property type="entry name" value="NAD_binding_1"/>
    <property type="match status" value="1"/>
</dbReference>
<feature type="transmembrane region" description="Helical" evidence="13">
    <location>
        <begin position="93"/>
        <end position="113"/>
    </location>
</feature>
<keyword evidence="4 13" id="KW-0812">Transmembrane</keyword>
<evidence type="ECO:0000256" key="5">
    <source>
        <dbReference type="ARBA" id="ARBA00022714"/>
    </source>
</evidence>
<dbReference type="InterPro" id="IPR017938">
    <property type="entry name" value="Riboflavin_synthase-like_b-brl"/>
</dbReference>
<feature type="transmembrane region" description="Helical" evidence="13">
    <location>
        <begin position="20"/>
        <end position="38"/>
    </location>
</feature>
<dbReference type="PANTHER" id="PTHR47354">
    <property type="entry name" value="NADH OXIDOREDUCTASE HCR"/>
    <property type="match status" value="1"/>
</dbReference>